<dbReference type="GO" id="GO:0004497">
    <property type="term" value="F:monooxygenase activity"/>
    <property type="evidence" value="ECO:0007669"/>
    <property type="project" value="UniProtKB-KW"/>
</dbReference>
<comment type="similarity">
    <text evidence="4">Belongs to the cytochrome P450 family.</text>
</comment>
<dbReference type="InterPro" id="IPR050476">
    <property type="entry name" value="Insect_CytP450_Detox"/>
</dbReference>
<keyword evidence="5 13" id="KW-0349">Heme</keyword>
<dbReference type="FunFam" id="1.10.630.10:FF:000042">
    <property type="entry name" value="Cytochrome P450"/>
    <property type="match status" value="2"/>
</dbReference>
<keyword evidence="14" id="KW-0812">Transmembrane</keyword>
<evidence type="ECO:0000313" key="15">
    <source>
        <dbReference type="EMBL" id="QIU80499.1"/>
    </source>
</evidence>
<dbReference type="AlphaFoldDB" id="A0A6H0JMI3"/>
<evidence type="ECO:0000256" key="10">
    <source>
        <dbReference type="ARBA" id="ARBA00023004"/>
    </source>
</evidence>
<sequence>MISCLTNLLLDNITYSLLIAVFTIIYYYTTSTYDKWRKLNIPYVPPVPLFGNVFKMITKLEHMIDVFGKMYYLYPNAKLLGYFQMKEPMLMIRDPELINTILVKDFSYFTDHGLVIDPATSVLAKSLFFNNGQKWRKMRQNLSPGFTSGKLKDTHNQINECGDEMVSRITDVLEKTDRLDVKTMTAGFSTDVIGTCAFGLKLDTIKNDNSEFRHYAKIIFQNTPKQLIIQMLAMICPWVLNLFNIKRFSHEATNFFYDVFNNVIKYREEHNLVRNDITQTLMQARKELVLKENSDIEDKFTDDDIIANAIVMFTAGSETVSSMLSFGLYELAMNKEIQDKLRAEIYSMKAKHNGQLNNDYLMDLTYAKMVLDELGRKYSIAFSILRVATKTYTLPDESFVIEKGQKITIPMFHIHNDPKYYPDPMRFDPERFSMEQKSQRPKGTYLAFGDGPRVCIGKRFAESEMKLLLSNVLSKFEVLPCEQTEIPVNIRSDAGFVSPKNPIILKFKPVFTIIYYYTTSTYDKWRKLNIPYVPPVPLFGNVFKMITKLEHMIDVFGKMYYLYPNAKLLGYFQMKEPMLMIRDPELINTILVKDFSYFTDHGFDIDPSTSILANSLFFSNGQKWRTMRQKLSPGFTSGKLKDTHNQINECGDEMVSRITDVLEKTDRLDVKTMTAGFSTDVIGTCAFGLKLDTIKNDNSEFRHYAKIIFQNTPKQLIIQMLAMICPWVLNLFNIKRFSHEATNFFYDVFNNVIKYREEHNLVRNDITQTLMQARKELVLKENSDIEDKFTDDDIIANAIVMFTAGSETVSSMLSFGLYELALNKEIQDKLRAEICSMKAKHNGQLNNDYLMDLTYAKMVLDELGRKYSIAFSILRVATKTYTLPDESFVIEKGQKITIPMFHIHNDPKYYPDPMRFDPERFSMEQKSQRPKGTYLAFGDGPRVCIGKRFAESEMKLLLSNVLSKFEVLPCEQTEIPVNIRSDAGFVSPKNPIILKFKPIIEN</sequence>
<dbReference type="PANTHER" id="PTHR24292">
    <property type="entry name" value="CYTOCHROME P450"/>
    <property type="match status" value="1"/>
</dbReference>
<dbReference type="InterPro" id="IPR017972">
    <property type="entry name" value="Cyt_P450_CS"/>
</dbReference>
<accession>A0A6H0JMI3</accession>
<keyword evidence="9" id="KW-0560">Oxidoreductase</keyword>
<evidence type="ECO:0000256" key="6">
    <source>
        <dbReference type="ARBA" id="ARBA00022723"/>
    </source>
</evidence>
<dbReference type="InterPro" id="IPR002401">
    <property type="entry name" value="Cyt_P450_E_grp-I"/>
</dbReference>
<evidence type="ECO:0000256" key="5">
    <source>
        <dbReference type="ARBA" id="ARBA00022617"/>
    </source>
</evidence>
<dbReference type="SMR" id="A0A6H0JMI3"/>
<feature type="binding site" description="axial binding residue" evidence="13">
    <location>
        <position position="944"/>
    </location>
    <ligand>
        <name>heme</name>
        <dbReference type="ChEBI" id="CHEBI:30413"/>
    </ligand>
    <ligandPart>
        <name>Fe</name>
        <dbReference type="ChEBI" id="CHEBI:18248"/>
    </ligandPart>
</feature>
<evidence type="ECO:0000256" key="3">
    <source>
        <dbReference type="ARBA" id="ARBA00004406"/>
    </source>
</evidence>
<evidence type="ECO:0000256" key="14">
    <source>
        <dbReference type="SAM" id="Phobius"/>
    </source>
</evidence>
<dbReference type="GO" id="GO:0005506">
    <property type="term" value="F:iron ion binding"/>
    <property type="evidence" value="ECO:0007669"/>
    <property type="project" value="InterPro"/>
</dbReference>
<keyword evidence="10 13" id="KW-0408">Iron</keyword>
<dbReference type="PRINTS" id="PR00463">
    <property type="entry name" value="EP450I"/>
</dbReference>
<dbReference type="Pfam" id="PF00067">
    <property type="entry name" value="p450"/>
    <property type="match status" value="2"/>
</dbReference>
<keyword evidence="7" id="KW-0256">Endoplasmic reticulum</keyword>
<keyword evidence="14" id="KW-1133">Transmembrane helix</keyword>
<evidence type="ECO:0000256" key="7">
    <source>
        <dbReference type="ARBA" id="ARBA00022824"/>
    </source>
</evidence>
<dbReference type="SUPFAM" id="SSF48264">
    <property type="entry name" value="Cytochrome P450"/>
    <property type="match status" value="2"/>
</dbReference>
<reference evidence="15" key="1">
    <citation type="submission" date="2020-03" db="EMBL/GenBank/DDBJ databases">
        <authorList>
            <person name="Wang C."/>
        </authorList>
    </citation>
    <scope>NUCLEOTIDE SEQUENCE</scope>
</reference>
<name>A0A6H0JMI3_APHGO</name>
<dbReference type="GO" id="GO:0020037">
    <property type="term" value="F:heme binding"/>
    <property type="evidence" value="ECO:0007669"/>
    <property type="project" value="InterPro"/>
</dbReference>
<keyword evidence="6 13" id="KW-0479">Metal-binding</keyword>
<evidence type="ECO:0000256" key="4">
    <source>
        <dbReference type="ARBA" id="ARBA00010617"/>
    </source>
</evidence>
<evidence type="ECO:0000256" key="12">
    <source>
        <dbReference type="ARBA" id="ARBA00023136"/>
    </source>
</evidence>
<comment type="cofactor">
    <cofactor evidence="1 13">
        <name>heme</name>
        <dbReference type="ChEBI" id="CHEBI:30413"/>
    </cofactor>
</comment>
<keyword evidence="11 15" id="KW-0503">Monooxygenase</keyword>
<dbReference type="Gene3D" id="1.10.630.10">
    <property type="entry name" value="Cytochrome P450"/>
    <property type="match status" value="2"/>
</dbReference>
<feature type="transmembrane region" description="Helical" evidence="14">
    <location>
        <begin position="12"/>
        <end position="29"/>
    </location>
</feature>
<dbReference type="InterPro" id="IPR036396">
    <property type="entry name" value="Cyt_P450_sf"/>
</dbReference>
<evidence type="ECO:0000256" key="1">
    <source>
        <dbReference type="ARBA" id="ARBA00001971"/>
    </source>
</evidence>
<protein>
    <submittedName>
        <fullName evidence="15">Cytochrome P450 monooxygenase CYP6CY22</fullName>
    </submittedName>
</protein>
<dbReference type="PRINTS" id="PR00385">
    <property type="entry name" value="P450"/>
</dbReference>
<dbReference type="GO" id="GO:0005789">
    <property type="term" value="C:endoplasmic reticulum membrane"/>
    <property type="evidence" value="ECO:0007669"/>
    <property type="project" value="UniProtKB-SubCell"/>
</dbReference>
<evidence type="ECO:0000256" key="2">
    <source>
        <dbReference type="ARBA" id="ARBA00004174"/>
    </source>
</evidence>
<dbReference type="InterPro" id="IPR001128">
    <property type="entry name" value="Cyt_P450"/>
</dbReference>
<dbReference type="PROSITE" id="PS00086">
    <property type="entry name" value="CYTOCHROME_P450"/>
    <property type="match status" value="2"/>
</dbReference>
<dbReference type="PANTHER" id="PTHR24292:SF54">
    <property type="entry name" value="CYP9F3-RELATED"/>
    <property type="match status" value="1"/>
</dbReference>
<dbReference type="CDD" id="cd11056">
    <property type="entry name" value="CYP6-like"/>
    <property type="match status" value="2"/>
</dbReference>
<dbReference type="EMBL" id="MT268671">
    <property type="protein sequence ID" value="QIU80499.1"/>
    <property type="molecule type" value="mRNA"/>
</dbReference>
<dbReference type="GO" id="GO:0016705">
    <property type="term" value="F:oxidoreductase activity, acting on paired donors, with incorporation or reduction of molecular oxygen"/>
    <property type="evidence" value="ECO:0007669"/>
    <property type="project" value="InterPro"/>
</dbReference>
<evidence type="ECO:0000256" key="9">
    <source>
        <dbReference type="ARBA" id="ARBA00023002"/>
    </source>
</evidence>
<evidence type="ECO:0000256" key="13">
    <source>
        <dbReference type="PIRSR" id="PIRSR602401-1"/>
    </source>
</evidence>
<proteinExistence type="evidence at transcript level"/>
<keyword evidence="12 14" id="KW-0472">Membrane</keyword>
<evidence type="ECO:0000256" key="11">
    <source>
        <dbReference type="ARBA" id="ARBA00023033"/>
    </source>
</evidence>
<comment type="subcellular location">
    <subcellularLocation>
        <location evidence="3">Endoplasmic reticulum membrane</location>
        <topology evidence="3">Peripheral membrane protein</topology>
    </subcellularLocation>
    <subcellularLocation>
        <location evidence="2">Microsome membrane</location>
        <topology evidence="2">Peripheral membrane protein</topology>
    </subcellularLocation>
</comment>
<evidence type="ECO:0000256" key="8">
    <source>
        <dbReference type="ARBA" id="ARBA00022848"/>
    </source>
</evidence>
<keyword evidence="8" id="KW-0492">Microsome</keyword>
<organism evidence="15">
    <name type="scientific">Aphis gossypii</name>
    <name type="common">Cotton aphid</name>
    <dbReference type="NCBI Taxonomy" id="80765"/>
    <lineage>
        <taxon>Eukaryota</taxon>
        <taxon>Metazoa</taxon>
        <taxon>Ecdysozoa</taxon>
        <taxon>Arthropoda</taxon>
        <taxon>Hexapoda</taxon>
        <taxon>Insecta</taxon>
        <taxon>Pterygota</taxon>
        <taxon>Neoptera</taxon>
        <taxon>Paraneoptera</taxon>
        <taxon>Hemiptera</taxon>
        <taxon>Sternorrhyncha</taxon>
        <taxon>Aphidomorpha</taxon>
        <taxon>Aphidoidea</taxon>
        <taxon>Aphididae</taxon>
        <taxon>Aphidini</taxon>
        <taxon>Aphis</taxon>
        <taxon>Aphis</taxon>
    </lineage>
</organism>